<gene>
    <name evidence="10" type="ORF">BB561_001361</name>
</gene>
<evidence type="ECO:0000256" key="5">
    <source>
        <dbReference type="ARBA" id="ARBA00023121"/>
    </source>
</evidence>
<dbReference type="STRING" id="133385.A0A2T9YUU1"/>
<dbReference type="Pfam" id="PF12796">
    <property type="entry name" value="Ank_2"/>
    <property type="match status" value="1"/>
</dbReference>
<comment type="similarity">
    <text evidence="1">Belongs to the OSBP family.</text>
</comment>
<dbReference type="InterPro" id="IPR036770">
    <property type="entry name" value="Ankyrin_rpt-contain_sf"/>
</dbReference>
<evidence type="ECO:0000256" key="3">
    <source>
        <dbReference type="ARBA" id="ARBA00022553"/>
    </source>
</evidence>
<dbReference type="Pfam" id="PF01237">
    <property type="entry name" value="Oxysterol_BP"/>
    <property type="match status" value="1"/>
</dbReference>
<dbReference type="PANTHER" id="PTHR10972:SF205">
    <property type="entry name" value="OXYSTEROL-BINDING PROTEIN 1"/>
    <property type="match status" value="1"/>
</dbReference>
<dbReference type="GO" id="GO:0005635">
    <property type="term" value="C:nuclear envelope"/>
    <property type="evidence" value="ECO:0007669"/>
    <property type="project" value="TreeGrafter"/>
</dbReference>
<comment type="caution">
    <text evidence="10">The sequence shown here is derived from an EMBL/GenBank/DDBJ whole genome shotgun (WGS) entry which is preliminary data.</text>
</comment>
<dbReference type="Proteomes" id="UP000245383">
    <property type="component" value="Unassembled WGS sequence"/>
</dbReference>
<dbReference type="GO" id="GO:0005829">
    <property type="term" value="C:cytosol"/>
    <property type="evidence" value="ECO:0007669"/>
    <property type="project" value="TreeGrafter"/>
</dbReference>
<dbReference type="GO" id="GO:0097038">
    <property type="term" value="C:perinuclear endoplasmic reticulum"/>
    <property type="evidence" value="ECO:0007669"/>
    <property type="project" value="TreeGrafter"/>
</dbReference>
<dbReference type="GO" id="GO:0006897">
    <property type="term" value="P:endocytosis"/>
    <property type="evidence" value="ECO:0007669"/>
    <property type="project" value="TreeGrafter"/>
</dbReference>
<sequence>MSFFKKLVFFGDDSVDLGRSYLFTNGTYPSDSYYYGRFSDGLTWGDYIGKITHSQIISFGYANSTTDNDFIQGRLFDRVVPSLNQQIEIYFNHRIASNSTSQQKNTLYIISSGLTDFIQIEQGKISYIISESHSSWKQKSKIITNNIMQSVRNIQKMYGVVNVLVVGIPSPHCSPHFLQFTPNYLKPVEYKINQINQNIADAIKKIQMEDFSRSGSIFKTQKQINISFFDPSAFIKKKLCCKNCVESIRKSEYQVNKIDSKNNTDRFWCDQIHWSSSINSEFAVDLISHINASTLTKNLNNISSKFKKETSHVCRFEFRIPVDYFNTLDVCLAETTENTSLVSQTEKYLAALKAFESDDLDKIKQLIPEWVAAFEQARHLSELDPSIKSKQTVFEKSTPLHLAVQCASFETISNLLAFNDPKIPLNVKDGHESTELHYAIKTARCEVVNLLLNSKESEHANYENNKDLLEIAPNPQIEQQIIEYYERRSGEVTTKLFRYAMANDIKNINDIISNKSILENINLYARDNTTGKTLLHIATENNILDLAAWIIKNGADLFAVDFDDKIPHTYIKTEDMKHVFNQAAALPRDLGFISESAPKYSGQLYKWTNLASGWKSRWFELESGILSYYKSKNDAENSCKGAINLKIAKIIYHSKDKRQFDVVTRGSAKYQLRANNISDTKLWIHLLNLSKQWTLDKDQFASTNPDTGLNSTNQPVEYSGKNFLKNPSHKKTEESLAQTSNFRNSIHRQPLIENYNKKHIPSYDNINGSQLQNAASIYSKTTSSKDHDDSKSINSLYSELDATEEHQRLTESFFKTYTSLENHVRILKILCEDLKKDPQCELKGKTLQEYIELIDQTVSNIEIKSVKLNDLNKAIDRFWEYRISNENNRIQTLTDTLQSAVLDAQKIDQKLELISPASTSELIDNRTSNNNVSELCSDDDEVFADASDVLFDSTYSEVYSQPVSSSLIQSEGIENKNITVLEDILNAFELDGYGKDFRIRTTLPKVHKKPTINLWNIIKGAVGKDLSKMSVPVFFNEPTSFLQRFAEDLEYSNLLDIASKVAKSSDRTMLVAAFAMSNYSSTLGRIAKPFNPLLGETFEYVRPDLKYRAFSEQVVHHPPISALWVEAQNYDFHADTLIKSRFTGKSMEITPDCTCHVYLKLPLEFLENDHEANLGTRINQPKVDKENGIFIEHYSWNKLATSVNGIITGNFTIEHHGILEVKNHSTGDITSLTFTKSGWLSGGKYEVKGAAMDRRGTKTHLIEGQWISQILARPVGNSDVIQKISKDEKESFDESLWRENSSLTEDTLETQKNQNLSQQKNKFETGSAEKYITLPTRNFVLWKRNPMPSEPITYNLTPFAVSLNDLPQCLENYIAPTDSRIRPDQKAMEHGEYEQADLEKSRLEQKQRAIRKKRENNELEQWTPRWFVQEIDPDTGSEYWKFTGEYWTERQRVADAINKKDKDTKWKNVPDIF</sequence>
<dbReference type="PROSITE" id="PS50297">
    <property type="entry name" value="ANK_REP_REGION"/>
    <property type="match status" value="1"/>
</dbReference>
<dbReference type="PROSITE" id="PS50088">
    <property type="entry name" value="ANK_REPEAT"/>
    <property type="match status" value="1"/>
</dbReference>
<dbReference type="GO" id="GO:0030011">
    <property type="term" value="P:maintenance of cell polarity"/>
    <property type="evidence" value="ECO:0007669"/>
    <property type="project" value="TreeGrafter"/>
</dbReference>
<dbReference type="GO" id="GO:0034727">
    <property type="term" value="P:piecemeal microautophagy of the nucleus"/>
    <property type="evidence" value="ECO:0007669"/>
    <property type="project" value="TreeGrafter"/>
</dbReference>
<evidence type="ECO:0000256" key="6">
    <source>
        <dbReference type="PROSITE-ProRule" id="PRU00023"/>
    </source>
</evidence>
<reference evidence="10 11" key="1">
    <citation type="journal article" date="2018" name="MBio">
        <title>Comparative Genomics Reveals the Core Gene Toolbox for the Fungus-Insect Symbiosis.</title>
        <authorList>
            <person name="Wang Y."/>
            <person name="Stata M."/>
            <person name="Wang W."/>
            <person name="Stajich J.E."/>
            <person name="White M.M."/>
            <person name="Moncalvo J.M."/>
        </authorList>
    </citation>
    <scope>NUCLEOTIDE SEQUENCE [LARGE SCALE GENOMIC DNA]</scope>
    <source>
        <strain evidence="10 11">SWE-8-4</strain>
    </source>
</reference>
<dbReference type="Pfam" id="PF00023">
    <property type="entry name" value="Ank"/>
    <property type="match status" value="1"/>
</dbReference>
<evidence type="ECO:0000259" key="9">
    <source>
        <dbReference type="PROSITE" id="PS50003"/>
    </source>
</evidence>
<dbReference type="Pfam" id="PF00169">
    <property type="entry name" value="PH"/>
    <property type="match status" value="1"/>
</dbReference>
<dbReference type="InterPro" id="IPR036514">
    <property type="entry name" value="SGNH_hydro_sf"/>
</dbReference>
<keyword evidence="11" id="KW-1185">Reference proteome</keyword>
<keyword evidence="4" id="KW-0445">Lipid transport</keyword>
<dbReference type="InterPro" id="IPR002110">
    <property type="entry name" value="Ankyrin_rpt"/>
</dbReference>
<dbReference type="PROSITE" id="PS50003">
    <property type="entry name" value="PH_DOMAIN"/>
    <property type="match status" value="1"/>
</dbReference>
<feature type="compositionally biased region" description="Polar residues" evidence="8">
    <location>
        <begin position="703"/>
        <end position="716"/>
    </location>
</feature>
<dbReference type="Gene3D" id="2.30.29.30">
    <property type="entry name" value="Pleckstrin-homology domain (PH domain)/Phosphotyrosine-binding domain (PTB)"/>
    <property type="match status" value="1"/>
</dbReference>
<dbReference type="InterPro" id="IPR011993">
    <property type="entry name" value="PH-like_dom_sf"/>
</dbReference>
<dbReference type="GO" id="GO:0032934">
    <property type="term" value="F:sterol binding"/>
    <property type="evidence" value="ECO:0007669"/>
    <property type="project" value="TreeGrafter"/>
</dbReference>
<dbReference type="Gene3D" id="2.40.160.120">
    <property type="match status" value="1"/>
</dbReference>
<evidence type="ECO:0000256" key="8">
    <source>
        <dbReference type="SAM" id="MobiDB-lite"/>
    </source>
</evidence>
<protein>
    <recommendedName>
        <fullName evidence="9">PH domain-containing protein</fullName>
    </recommendedName>
</protein>
<dbReference type="InterPro" id="IPR001849">
    <property type="entry name" value="PH_domain"/>
</dbReference>
<evidence type="ECO:0000313" key="11">
    <source>
        <dbReference type="Proteomes" id="UP000245383"/>
    </source>
</evidence>
<dbReference type="SUPFAM" id="SSF144000">
    <property type="entry name" value="Oxysterol-binding protein-like"/>
    <property type="match status" value="1"/>
</dbReference>
<keyword evidence="5" id="KW-0446">Lipid-binding</keyword>
<dbReference type="SMART" id="SM00233">
    <property type="entry name" value="PH"/>
    <property type="match status" value="1"/>
</dbReference>
<dbReference type="GO" id="GO:0005886">
    <property type="term" value="C:plasma membrane"/>
    <property type="evidence" value="ECO:0007669"/>
    <property type="project" value="TreeGrafter"/>
</dbReference>
<evidence type="ECO:0000256" key="1">
    <source>
        <dbReference type="ARBA" id="ARBA00008842"/>
    </source>
</evidence>
<evidence type="ECO:0000256" key="2">
    <source>
        <dbReference type="ARBA" id="ARBA00022448"/>
    </source>
</evidence>
<dbReference type="InterPro" id="IPR037239">
    <property type="entry name" value="OSBP_sf"/>
</dbReference>
<dbReference type="GO" id="GO:0006887">
    <property type="term" value="P:exocytosis"/>
    <property type="evidence" value="ECO:0007669"/>
    <property type="project" value="TreeGrafter"/>
</dbReference>
<keyword evidence="3" id="KW-0597">Phosphoprotein</keyword>
<dbReference type="Gene3D" id="3.30.70.3490">
    <property type="match status" value="1"/>
</dbReference>
<name>A0A2T9YUU1_9FUNG</name>
<feature type="region of interest" description="Disordered" evidence="8">
    <location>
        <begin position="703"/>
        <end position="731"/>
    </location>
</feature>
<keyword evidence="7" id="KW-0175">Coiled coil</keyword>
<dbReference type="SMART" id="SM00248">
    <property type="entry name" value="ANK"/>
    <property type="match status" value="3"/>
</dbReference>
<feature type="domain" description="PH" evidence="9">
    <location>
        <begin position="597"/>
        <end position="692"/>
    </location>
</feature>
<dbReference type="GO" id="GO:0006869">
    <property type="term" value="P:lipid transport"/>
    <property type="evidence" value="ECO:0007669"/>
    <property type="project" value="UniProtKB-KW"/>
</dbReference>
<dbReference type="SUPFAM" id="SSF50729">
    <property type="entry name" value="PH domain-like"/>
    <property type="match status" value="1"/>
</dbReference>
<dbReference type="SUPFAM" id="SSF48403">
    <property type="entry name" value="Ankyrin repeat"/>
    <property type="match status" value="1"/>
</dbReference>
<keyword evidence="2" id="KW-0813">Transport</keyword>
<feature type="repeat" description="ANK" evidence="6">
    <location>
        <begin position="530"/>
        <end position="562"/>
    </location>
</feature>
<keyword evidence="6" id="KW-0040">ANK repeat</keyword>
<dbReference type="EMBL" id="MBFR01000040">
    <property type="protein sequence ID" value="PVU96113.1"/>
    <property type="molecule type" value="Genomic_DNA"/>
</dbReference>
<organism evidence="10 11">
    <name type="scientific">Smittium simulii</name>
    <dbReference type="NCBI Taxonomy" id="133385"/>
    <lineage>
        <taxon>Eukaryota</taxon>
        <taxon>Fungi</taxon>
        <taxon>Fungi incertae sedis</taxon>
        <taxon>Zoopagomycota</taxon>
        <taxon>Kickxellomycotina</taxon>
        <taxon>Harpellomycetes</taxon>
        <taxon>Harpellales</taxon>
        <taxon>Legeriomycetaceae</taxon>
        <taxon>Smittium</taxon>
    </lineage>
</organism>
<proteinExistence type="inferred from homology"/>
<dbReference type="Gene3D" id="1.25.40.20">
    <property type="entry name" value="Ankyrin repeat-containing domain"/>
    <property type="match status" value="2"/>
</dbReference>
<feature type="coiled-coil region" evidence="7">
    <location>
        <begin position="1393"/>
        <end position="1420"/>
    </location>
</feature>
<dbReference type="InterPro" id="IPR000648">
    <property type="entry name" value="Oxysterol-bd"/>
</dbReference>
<accession>A0A2T9YUU1</accession>
<evidence type="ECO:0000313" key="10">
    <source>
        <dbReference type="EMBL" id="PVU96113.1"/>
    </source>
</evidence>
<evidence type="ECO:0000256" key="7">
    <source>
        <dbReference type="SAM" id="Coils"/>
    </source>
</evidence>
<evidence type="ECO:0000256" key="4">
    <source>
        <dbReference type="ARBA" id="ARBA00023055"/>
    </source>
</evidence>
<dbReference type="Gene3D" id="3.40.50.1110">
    <property type="entry name" value="SGNH hydrolase"/>
    <property type="match status" value="1"/>
</dbReference>
<dbReference type="PANTHER" id="PTHR10972">
    <property type="entry name" value="OXYSTEROL-BINDING PROTEIN-RELATED"/>
    <property type="match status" value="1"/>
</dbReference>
<dbReference type="OrthoDB" id="1854502at2759"/>